<sequence>MDLKTHFLFCRYQKSTKGSQLGALVKRKDIPSPPTNNPNPANSIHQHTNHFPIAEDEPVPKNQAWWHSHPIPTDNHRSLTITPMSTKASSTLL</sequence>
<dbReference type="Proteomes" id="UP000765509">
    <property type="component" value="Unassembled WGS sequence"/>
</dbReference>
<protein>
    <submittedName>
        <fullName evidence="2">Uncharacterized protein</fullName>
    </submittedName>
</protein>
<feature type="compositionally biased region" description="Polar residues" evidence="1">
    <location>
        <begin position="78"/>
        <end position="93"/>
    </location>
</feature>
<proteinExistence type="predicted"/>
<gene>
    <name evidence="2" type="ORF">O181_087371</name>
</gene>
<feature type="region of interest" description="Disordered" evidence="1">
    <location>
        <begin position="19"/>
        <end position="93"/>
    </location>
</feature>
<comment type="caution">
    <text evidence="2">The sequence shown here is derived from an EMBL/GenBank/DDBJ whole genome shotgun (WGS) entry which is preliminary data.</text>
</comment>
<dbReference type="AlphaFoldDB" id="A0A9Q3P5F4"/>
<accession>A0A9Q3P5F4</accession>
<evidence type="ECO:0000256" key="1">
    <source>
        <dbReference type="SAM" id="MobiDB-lite"/>
    </source>
</evidence>
<evidence type="ECO:0000313" key="3">
    <source>
        <dbReference type="Proteomes" id="UP000765509"/>
    </source>
</evidence>
<name>A0A9Q3P5F4_9BASI</name>
<evidence type="ECO:0000313" key="2">
    <source>
        <dbReference type="EMBL" id="MBW0547656.1"/>
    </source>
</evidence>
<reference evidence="2" key="1">
    <citation type="submission" date="2021-03" db="EMBL/GenBank/DDBJ databases">
        <title>Draft genome sequence of rust myrtle Austropuccinia psidii MF-1, a brazilian biotype.</title>
        <authorList>
            <person name="Quecine M.C."/>
            <person name="Pachon D.M.R."/>
            <person name="Bonatelli M.L."/>
            <person name="Correr F.H."/>
            <person name="Franceschini L.M."/>
            <person name="Leite T.F."/>
            <person name="Margarido G.R.A."/>
            <person name="Almeida C.A."/>
            <person name="Ferrarezi J.A."/>
            <person name="Labate C.A."/>
        </authorList>
    </citation>
    <scope>NUCLEOTIDE SEQUENCE</scope>
    <source>
        <strain evidence="2">MF-1</strain>
    </source>
</reference>
<keyword evidence="3" id="KW-1185">Reference proteome</keyword>
<organism evidence="2 3">
    <name type="scientific">Austropuccinia psidii MF-1</name>
    <dbReference type="NCBI Taxonomy" id="1389203"/>
    <lineage>
        <taxon>Eukaryota</taxon>
        <taxon>Fungi</taxon>
        <taxon>Dikarya</taxon>
        <taxon>Basidiomycota</taxon>
        <taxon>Pucciniomycotina</taxon>
        <taxon>Pucciniomycetes</taxon>
        <taxon>Pucciniales</taxon>
        <taxon>Sphaerophragmiaceae</taxon>
        <taxon>Austropuccinia</taxon>
    </lineage>
</organism>
<dbReference type="EMBL" id="AVOT02052744">
    <property type="protein sequence ID" value="MBW0547656.1"/>
    <property type="molecule type" value="Genomic_DNA"/>
</dbReference>